<feature type="transmembrane region" description="Helical" evidence="1">
    <location>
        <begin position="18"/>
        <end position="41"/>
    </location>
</feature>
<evidence type="ECO:0000313" key="3">
    <source>
        <dbReference type="EMBL" id="KAF2036757.1"/>
    </source>
</evidence>
<evidence type="ECO:0000256" key="1">
    <source>
        <dbReference type="SAM" id="Phobius"/>
    </source>
</evidence>
<proteinExistence type="predicted"/>
<dbReference type="InterPro" id="IPR046623">
    <property type="entry name" value="DUF6536"/>
</dbReference>
<dbReference type="AlphaFoldDB" id="A0A9P4HP42"/>
<organism evidence="3 4">
    <name type="scientific">Setomelanomma holmii</name>
    <dbReference type="NCBI Taxonomy" id="210430"/>
    <lineage>
        <taxon>Eukaryota</taxon>
        <taxon>Fungi</taxon>
        <taxon>Dikarya</taxon>
        <taxon>Ascomycota</taxon>
        <taxon>Pezizomycotina</taxon>
        <taxon>Dothideomycetes</taxon>
        <taxon>Pleosporomycetidae</taxon>
        <taxon>Pleosporales</taxon>
        <taxon>Pleosporineae</taxon>
        <taxon>Phaeosphaeriaceae</taxon>
        <taxon>Setomelanomma</taxon>
    </lineage>
</organism>
<name>A0A9P4HP42_9PLEO</name>
<keyword evidence="1" id="KW-1133">Transmembrane helix</keyword>
<feature type="transmembrane region" description="Helical" evidence="1">
    <location>
        <begin position="121"/>
        <end position="138"/>
    </location>
</feature>
<comment type="caution">
    <text evidence="3">The sequence shown here is derived from an EMBL/GenBank/DDBJ whole genome shotgun (WGS) entry which is preliminary data.</text>
</comment>
<dbReference type="Pfam" id="PF20163">
    <property type="entry name" value="DUF6536"/>
    <property type="match status" value="1"/>
</dbReference>
<dbReference type="PANTHER" id="PTHR35395:SF1">
    <property type="entry name" value="DUF6536 DOMAIN-CONTAINING PROTEIN"/>
    <property type="match status" value="1"/>
</dbReference>
<feature type="transmembrane region" description="Helical" evidence="1">
    <location>
        <begin position="381"/>
        <end position="403"/>
    </location>
</feature>
<dbReference type="Proteomes" id="UP000799777">
    <property type="component" value="Unassembled WGS sequence"/>
</dbReference>
<keyword evidence="1" id="KW-0812">Transmembrane</keyword>
<feature type="transmembrane region" description="Helical" evidence="1">
    <location>
        <begin position="502"/>
        <end position="524"/>
    </location>
</feature>
<keyword evidence="1" id="KW-0472">Membrane</keyword>
<dbReference type="OrthoDB" id="5429634at2759"/>
<reference evidence="3" key="1">
    <citation type="journal article" date="2020" name="Stud. Mycol.">
        <title>101 Dothideomycetes genomes: a test case for predicting lifestyles and emergence of pathogens.</title>
        <authorList>
            <person name="Haridas S."/>
            <person name="Albert R."/>
            <person name="Binder M."/>
            <person name="Bloem J."/>
            <person name="Labutti K."/>
            <person name="Salamov A."/>
            <person name="Andreopoulos B."/>
            <person name="Baker S."/>
            <person name="Barry K."/>
            <person name="Bills G."/>
            <person name="Bluhm B."/>
            <person name="Cannon C."/>
            <person name="Castanera R."/>
            <person name="Culley D."/>
            <person name="Daum C."/>
            <person name="Ezra D."/>
            <person name="Gonzalez J."/>
            <person name="Henrissat B."/>
            <person name="Kuo A."/>
            <person name="Liang C."/>
            <person name="Lipzen A."/>
            <person name="Lutzoni F."/>
            <person name="Magnuson J."/>
            <person name="Mondo S."/>
            <person name="Nolan M."/>
            <person name="Ohm R."/>
            <person name="Pangilinan J."/>
            <person name="Park H.-J."/>
            <person name="Ramirez L."/>
            <person name="Alfaro M."/>
            <person name="Sun H."/>
            <person name="Tritt A."/>
            <person name="Yoshinaga Y."/>
            <person name="Zwiers L.-H."/>
            <person name="Turgeon B."/>
            <person name="Goodwin S."/>
            <person name="Spatafora J."/>
            <person name="Crous P."/>
            <person name="Grigoriev I."/>
        </authorList>
    </citation>
    <scope>NUCLEOTIDE SEQUENCE</scope>
    <source>
        <strain evidence="3">CBS 110217</strain>
    </source>
</reference>
<feature type="transmembrane region" description="Helical" evidence="1">
    <location>
        <begin position="544"/>
        <end position="568"/>
    </location>
</feature>
<accession>A0A9P4HP42</accession>
<feature type="domain" description="DUF6536" evidence="2">
    <location>
        <begin position="10"/>
        <end position="146"/>
    </location>
</feature>
<feature type="transmembrane region" description="Helical" evidence="1">
    <location>
        <begin position="294"/>
        <end position="315"/>
    </location>
</feature>
<sequence length="642" mass="71521">MFYDTFICGWRAGLIRSFLLSLIALIVNVSVYSWLFSAFSAEAGTASIMRSSCGRVRGANTGIHAALNILSTLILGASTYAMQGMTAPTRQEVDKAHGQGKWVEIGTQSARNLFYVRRRNAWIWLILGLTSLPFHLFFNARVVANEASFDVRDNSTIIDLLQDVTNSSNLTDYVRMDAWECMQNYSSGFLREYGDVVAVSTQLDAKPPILYTRFPQSYISSDREHTNQDPYHWICHDFLTTNSTTQNNDAVRCSIELAQERFDSGRNWTLYGNTVSYCLARRIPDICELQFNQWLMLGVVVFGGIKTIVIAYLLIARPSHSLRTLGDAITSFLKDEDPTTKDMCLVSSKQIRKHGFVTKYEPQIFTGSRPRWLTSANTTEFFSTIGISAFYIVVLSIALFFAVQGANGFAFSSGLGVPDIQSLASFKPDDTGSSGIVPTLLIVNIPQLGFSILYVVYTSIWGKLLIAHEFDRLTQAKKGLRISERPRGMQRASHFFTMPSRYALPLMGCSAALHWLCSQSFFMVRIDGVNSRGEIDQDDRLVRLGYSSSGILALIGVALAMLVATVCIGSFRRLWTSLGETSMSAVISAACHPGRYEVEPWLQEVQWGDVTESDNSGDGQTARHISFTARLTERPTVDQAYT</sequence>
<feature type="transmembrane region" description="Helical" evidence="1">
    <location>
        <begin position="436"/>
        <end position="457"/>
    </location>
</feature>
<dbReference type="PANTHER" id="PTHR35395">
    <property type="entry name" value="DUF6536 DOMAIN-CONTAINING PROTEIN"/>
    <property type="match status" value="1"/>
</dbReference>
<keyword evidence="4" id="KW-1185">Reference proteome</keyword>
<evidence type="ECO:0000259" key="2">
    <source>
        <dbReference type="Pfam" id="PF20163"/>
    </source>
</evidence>
<protein>
    <recommendedName>
        <fullName evidence="2">DUF6536 domain-containing protein</fullName>
    </recommendedName>
</protein>
<dbReference type="EMBL" id="ML978154">
    <property type="protein sequence ID" value="KAF2036757.1"/>
    <property type="molecule type" value="Genomic_DNA"/>
</dbReference>
<feature type="transmembrane region" description="Helical" evidence="1">
    <location>
        <begin position="61"/>
        <end position="82"/>
    </location>
</feature>
<evidence type="ECO:0000313" key="4">
    <source>
        <dbReference type="Proteomes" id="UP000799777"/>
    </source>
</evidence>
<gene>
    <name evidence="3" type="ORF">EK21DRAFT_52086</name>
</gene>